<evidence type="ECO:0000313" key="2">
    <source>
        <dbReference type="Proteomes" id="UP000253324"/>
    </source>
</evidence>
<comment type="caution">
    <text evidence="1">The sequence shown here is derived from an EMBL/GenBank/DDBJ whole genome shotgun (WGS) entry which is preliminary data.</text>
</comment>
<proteinExistence type="predicted"/>
<dbReference type="Proteomes" id="UP000253324">
    <property type="component" value="Unassembled WGS sequence"/>
</dbReference>
<keyword evidence="2" id="KW-1185">Reference proteome</keyword>
<organism evidence="1 2">
    <name type="scientific">Phyllobacterium bourgognense</name>
    <dbReference type="NCBI Taxonomy" id="314236"/>
    <lineage>
        <taxon>Bacteria</taxon>
        <taxon>Pseudomonadati</taxon>
        <taxon>Pseudomonadota</taxon>
        <taxon>Alphaproteobacteria</taxon>
        <taxon>Hyphomicrobiales</taxon>
        <taxon>Phyllobacteriaceae</taxon>
        <taxon>Phyllobacterium</taxon>
    </lineage>
</organism>
<name>A0A368YNP1_9HYPH</name>
<evidence type="ECO:0008006" key="3">
    <source>
        <dbReference type="Google" id="ProtNLM"/>
    </source>
</evidence>
<dbReference type="AlphaFoldDB" id="A0A368YNP1"/>
<gene>
    <name evidence="1" type="ORF">C7476_11120</name>
</gene>
<sequence length="46" mass="5252">MGIAQYDPAALGRPAWNAGRKIGVKKPLKQRQIWAIRFFLDREGRA</sequence>
<evidence type="ECO:0000313" key="1">
    <source>
        <dbReference type="EMBL" id="RCW81158.1"/>
    </source>
</evidence>
<reference evidence="1 2" key="1">
    <citation type="submission" date="2018-07" db="EMBL/GenBank/DDBJ databases">
        <title>Genomic Encyclopedia of Type Strains, Phase III (KMG-III): the genomes of soil and plant-associated and newly described type strains.</title>
        <authorList>
            <person name="Whitman W."/>
        </authorList>
    </citation>
    <scope>NUCLEOTIDE SEQUENCE [LARGE SCALE GENOMIC DNA]</scope>
    <source>
        <strain evidence="1 2">31-25a</strain>
    </source>
</reference>
<accession>A0A368YNP1</accession>
<dbReference type="EMBL" id="QPJM01000011">
    <property type="protein sequence ID" value="RCW81158.1"/>
    <property type="molecule type" value="Genomic_DNA"/>
</dbReference>
<protein>
    <recommendedName>
        <fullName evidence="3">Integrase</fullName>
    </recommendedName>
</protein>